<accession>A0A1L9S6D8</accession>
<dbReference type="RefSeq" id="XP_022577215.1">
    <property type="nucleotide sequence ID" value="XM_022727555.1"/>
</dbReference>
<dbReference type="OrthoDB" id="418131at2759"/>
<evidence type="ECO:0000313" key="3">
    <source>
        <dbReference type="EMBL" id="OJJ42705.1"/>
    </source>
</evidence>
<dbReference type="InterPro" id="IPR057965">
    <property type="entry name" value="STEEP1_dom"/>
</dbReference>
<evidence type="ECO:0000313" key="4">
    <source>
        <dbReference type="Proteomes" id="UP000184188"/>
    </source>
</evidence>
<sequence>MEKKRINTYHCRFCNHLLLASTHRISSLPRRKEPCRDRAYILPLNDDEQDEQDEQQDQQEEQADDKKEKRTEYTILLSTAIPERKATMVRREDGFERRVLVRCGRCRVCVGYFLDPMHFKRVHREEEEERDTENARVVYLLPGSVVDTEGMGGAETKAEWLGWTD</sequence>
<evidence type="ECO:0000256" key="1">
    <source>
        <dbReference type="SAM" id="MobiDB-lite"/>
    </source>
</evidence>
<organism evidence="3 4">
    <name type="scientific">Penicilliopsis zonata CBS 506.65</name>
    <dbReference type="NCBI Taxonomy" id="1073090"/>
    <lineage>
        <taxon>Eukaryota</taxon>
        <taxon>Fungi</taxon>
        <taxon>Dikarya</taxon>
        <taxon>Ascomycota</taxon>
        <taxon>Pezizomycotina</taxon>
        <taxon>Eurotiomycetes</taxon>
        <taxon>Eurotiomycetidae</taxon>
        <taxon>Eurotiales</taxon>
        <taxon>Aspergillaceae</taxon>
        <taxon>Penicilliopsis</taxon>
    </lineage>
</organism>
<keyword evidence="4" id="KW-1185">Reference proteome</keyword>
<gene>
    <name evidence="3" type="ORF">ASPZODRAFT_20232</name>
</gene>
<feature type="region of interest" description="Disordered" evidence="1">
    <location>
        <begin position="44"/>
        <end position="70"/>
    </location>
</feature>
<protein>
    <recommendedName>
        <fullName evidence="2">STEEP1 domain-containing protein</fullName>
    </recommendedName>
</protein>
<dbReference type="AlphaFoldDB" id="A0A1L9S6D8"/>
<dbReference type="GeneID" id="34614019"/>
<evidence type="ECO:0000259" key="2">
    <source>
        <dbReference type="Pfam" id="PF25809"/>
    </source>
</evidence>
<reference evidence="4" key="1">
    <citation type="journal article" date="2017" name="Genome Biol.">
        <title>Comparative genomics reveals high biological diversity and specific adaptations in the industrially and medically important fungal genus Aspergillus.</title>
        <authorList>
            <person name="de Vries R.P."/>
            <person name="Riley R."/>
            <person name="Wiebenga A."/>
            <person name="Aguilar-Osorio G."/>
            <person name="Amillis S."/>
            <person name="Uchima C.A."/>
            <person name="Anderluh G."/>
            <person name="Asadollahi M."/>
            <person name="Askin M."/>
            <person name="Barry K."/>
            <person name="Battaglia E."/>
            <person name="Bayram O."/>
            <person name="Benocci T."/>
            <person name="Braus-Stromeyer S.A."/>
            <person name="Caldana C."/>
            <person name="Canovas D."/>
            <person name="Cerqueira G.C."/>
            <person name="Chen F."/>
            <person name="Chen W."/>
            <person name="Choi C."/>
            <person name="Clum A."/>
            <person name="Dos Santos R.A."/>
            <person name="Damasio A.R."/>
            <person name="Diallinas G."/>
            <person name="Emri T."/>
            <person name="Fekete E."/>
            <person name="Flipphi M."/>
            <person name="Freyberg S."/>
            <person name="Gallo A."/>
            <person name="Gournas C."/>
            <person name="Habgood R."/>
            <person name="Hainaut M."/>
            <person name="Harispe M.L."/>
            <person name="Henrissat B."/>
            <person name="Hilden K.S."/>
            <person name="Hope R."/>
            <person name="Hossain A."/>
            <person name="Karabika E."/>
            <person name="Karaffa L."/>
            <person name="Karanyi Z."/>
            <person name="Krasevec N."/>
            <person name="Kuo A."/>
            <person name="Kusch H."/>
            <person name="LaButti K."/>
            <person name="Lagendijk E.L."/>
            <person name="Lapidus A."/>
            <person name="Levasseur A."/>
            <person name="Lindquist E."/>
            <person name="Lipzen A."/>
            <person name="Logrieco A.F."/>
            <person name="MacCabe A."/>
            <person name="Maekelae M.R."/>
            <person name="Malavazi I."/>
            <person name="Melin P."/>
            <person name="Meyer V."/>
            <person name="Mielnichuk N."/>
            <person name="Miskei M."/>
            <person name="Molnar A.P."/>
            <person name="Mule G."/>
            <person name="Ngan C.Y."/>
            <person name="Orejas M."/>
            <person name="Orosz E."/>
            <person name="Ouedraogo J.P."/>
            <person name="Overkamp K.M."/>
            <person name="Park H.-S."/>
            <person name="Perrone G."/>
            <person name="Piumi F."/>
            <person name="Punt P.J."/>
            <person name="Ram A.F."/>
            <person name="Ramon A."/>
            <person name="Rauscher S."/>
            <person name="Record E."/>
            <person name="Riano-Pachon D.M."/>
            <person name="Robert V."/>
            <person name="Roehrig J."/>
            <person name="Ruller R."/>
            <person name="Salamov A."/>
            <person name="Salih N.S."/>
            <person name="Samson R.A."/>
            <person name="Sandor E."/>
            <person name="Sanguinetti M."/>
            <person name="Schuetze T."/>
            <person name="Sepcic K."/>
            <person name="Shelest E."/>
            <person name="Sherlock G."/>
            <person name="Sophianopoulou V."/>
            <person name="Squina F.M."/>
            <person name="Sun H."/>
            <person name="Susca A."/>
            <person name="Todd R.B."/>
            <person name="Tsang A."/>
            <person name="Unkles S.E."/>
            <person name="van de Wiele N."/>
            <person name="van Rossen-Uffink D."/>
            <person name="Oliveira J.V."/>
            <person name="Vesth T.C."/>
            <person name="Visser J."/>
            <person name="Yu J.-H."/>
            <person name="Zhou M."/>
            <person name="Andersen M.R."/>
            <person name="Archer D.B."/>
            <person name="Baker S.E."/>
            <person name="Benoit I."/>
            <person name="Brakhage A.A."/>
            <person name="Braus G.H."/>
            <person name="Fischer R."/>
            <person name="Frisvad J.C."/>
            <person name="Goldman G.H."/>
            <person name="Houbraken J."/>
            <person name="Oakley B."/>
            <person name="Pocsi I."/>
            <person name="Scazzocchio C."/>
            <person name="Seiboth B."/>
            <person name="vanKuyk P.A."/>
            <person name="Wortman J."/>
            <person name="Dyer P.S."/>
            <person name="Grigoriev I.V."/>
        </authorList>
    </citation>
    <scope>NUCLEOTIDE SEQUENCE [LARGE SCALE GENOMIC DNA]</scope>
    <source>
        <strain evidence="4">CBS 506.65</strain>
    </source>
</reference>
<dbReference type="VEuPathDB" id="FungiDB:ASPZODRAFT_20232"/>
<proteinExistence type="predicted"/>
<dbReference type="EMBL" id="KV878357">
    <property type="protein sequence ID" value="OJJ42705.1"/>
    <property type="molecule type" value="Genomic_DNA"/>
</dbReference>
<feature type="compositionally biased region" description="Acidic residues" evidence="1">
    <location>
        <begin position="45"/>
        <end position="63"/>
    </location>
</feature>
<dbReference type="Pfam" id="PF25809">
    <property type="entry name" value="STEEP1"/>
    <property type="match status" value="1"/>
</dbReference>
<feature type="domain" description="STEEP1" evidence="2">
    <location>
        <begin position="2"/>
        <end position="152"/>
    </location>
</feature>
<name>A0A1L9S6D8_9EURO</name>
<dbReference type="STRING" id="1073090.A0A1L9S6D8"/>
<dbReference type="Proteomes" id="UP000184188">
    <property type="component" value="Unassembled WGS sequence"/>
</dbReference>